<reference evidence="1" key="1">
    <citation type="submission" date="2020-07" db="EMBL/GenBank/DDBJ databases">
        <title>Multicomponent nature underlies the extraordinary mechanical properties of spider dragline silk.</title>
        <authorList>
            <person name="Kono N."/>
            <person name="Nakamura H."/>
            <person name="Mori M."/>
            <person name="Yoshida Y."/>
            <person name="Ohtoshi R."/>
            <person name="Malay A.D."/>
            <person name="Moran D.A.P."/>
            <person name="Tomita M."/>
            <person name="Numata K."/>
            <person name="Arakawa K."/>
        </authorList>
    </citation>
    <scope>NUCLEOTIDE SEQUENCE</scope>
</reference>
<comment type="caution">
    <text evidence="1">The sequence shown here is derived from an EMBL/GenBank/DDBJ whole genome shotgun (WGS) entry which is preliminary data.</text>
</comment>
<keyword evidence="2" id="KW-1185">Reference proteome</keyword>
<gene>
    <name evidence="1" type="ORF">TNCT_189531</name>
</gene>
<evidence type="ECO:0000313" key="2">
    <source>
        <dbReference type="Proteomes" id="UP000887116"/>
    </source>
</evidence>
<protein>
    <submittedName>
        <fullName evidence="1">Uncharacterized protein</fullName>
    </submittedName>
</protein>
<dbReference type="AlphaFoldDB" id="A0A8X6LIB1"/>
<evidence type="ECO:0000313" key="1">
    <source>
        <dbReference type="EMBL" id="GFR08304.1"/>
    </source>
</evidence>
<sequence>MAPNRTSCFDNKAKAQSQNGGRIAFAALLAMNTIKGKLFPSAMERGLCVLLKYVSPPRMRHSNLLFLQCHFKDKIARKAHSEEEKKIKKKISKALP</sequence>
<proteinExistence type="predicted"/>
<dbReference type="Proteomes" id="UP000887116">
    <property type="component" value="Unassembled WGS sequence"/>
</dbReference>
<name>A0A8X6LIB1_TRICU</name>
<organism evidence="1 2">
    <name type="scientific">Trichonephila clavata</name>
    <name type="common">Joro spider</name>
    <name type="synonym">Nephila clavata</name>
    <dbReference type="NCBI Taxonomy" id="2740835"/>
    <lineage>
        <taxon>Eukaryota</taxon>
        <taxon>Metazoa</taxon>
        <taxon>Ecdysozoa</taxon>
        <taxon>Arthropoda</taxon>
        <taxon>Chelicerata</taxon>
        <taxon>Arachnida</taxon>
        <taxon>Araneae</taxon>
        <taxon>Araneomorphae</taxon>
        <taxon>Entelegynae</taxon>
        <taxon>Araneoidea</taxon>
        <taxon>Nephilidae</taxon>
        <taxon>Trichonephila</taxon>
    </lineage>
</organism>
<accession>A0A8X6LIB1</accession>
<dbReference type="EMBL" id="BMAO01036150">
    <property type="protein sequence ID" value="GFR08304.1"/>
    <property type="molecule type" value="Genomic_DNA"/>
</dbReference>